<dbReference type="InterPro" id="IPR024077">
    <property type="entry name" value="Neurolysin/TOP_dom2"/>
</dbReference>
<dbReference type="Proteomes" id="UP001161438">
    <property type="component" value="Chromosome 11"/>
</dbReference>
<name>A0AA35NCQ9_SACMI</name>
<evidence type="ECO:0000256" key="12">
    <source>
        <dbReference type="ARBA" id="ARBA00023128"/>
    </source>
</evidence>
<dbReference type="AlphaFoldDB" id="A0AA35NCQ9"/>
<evidence type="ECO:0000256" key="6">
    <source>
        <dbReference type="ARBA" id="ARBA00022670"/>
    </source>
</evidence>
<evidence type="ECO:0000256" key="3">
    <source>
        <dbReference type="ARBA" id="ARBA00006040"/>
    </source>
</evidence>
<dbReference type="InterPro" id="IPR045090">
    <property type="entry name" value="Pept_M3A_M3B"/>
</dbReference>
<dbReference type="InterPro" id="IPR033851">
    <property type="entry name" value="M3A_MIP"/>
</dbReference>
<dbReference type="EC" id="3.4.24.59" evidence="4"/>
<keyword evidence="6 14" id="KW-0645">Protease</keyword>
<comment type="similarity">
    <text evidence="3 14">Belongs to the peptidase M3 family.</text>
</comment>
<evidence type="ECO:0000313" key="16">
    <source>
        <dbReference type="EMBL" id="CAI4034637.1"/>
    </source>
</evidence>
<keyword evidence="12" id="KW-0496">Mitochondrion</keyword>
<keyword evidence="8 14" id="KW-0378">Hydrolase</keyword>
<keyword evidence="17" id="KW-1185">Reference proteome</keyword>
<organism evidence="16 17">
    <name type="scientific">Saccharomyces mikatae IFO 1815</name>
    <dbReference type="NCBI Taxonomy" id="226126"/>
    <lineage>
        <taxon>Eukaryota</taxon>
        <taxon>Fungi</taxon>
        <taxon>Dikarya</taxon>
        <taxon>Ascomycota</taxon>
        <taxon>Saccharomycotina</taxon>
        <taxon>Saccharomycetes</taxon>
        <taxon>Saccharomycetales</taxon>
        <taxon>Saccharomycetaceae</taxon>
        <taxon>Saccharomyces</taxon>
    </lineage>
</organism>
<dbReference type="CDD" id="cd06457">
    <property type="entry name" value="M3A_MIP"/>
    <property type="match status" value="1"/>
</dbReference>
<dbReference type="InterPro" id="IPR001567">
    <property type="entry name" value="Pept_M3A_M3B_dom"/>
</dbReference>
<dbReference type="GO" id="GO:0046872">
    <property type="term" value="F:metal ion binding"/>
    <property type="evidence" value="ECO:0007669"/>
    <property type="project" value="UniProtKB-UniRule"/>
</dbReference>
<comment type="catalytic activity">
    <reaction evidence="1">
        <text>Release of an N-terminal octapeptide as second stage of processing of some proteins imported into the mitochondrion.</text>
        <dbReference type="EC" id="3.4.24.59"/>
    </reaction>
</comment>
<keyword evidence="9 14" id="KW-0862">Zinc</keyword>
<evidence type="ECO:0000259" key="15">
    <source>
        <dbReference type="Pfam" id="PF01432"/>
    </source>
</evidence>
<dbReference type="GeneID" id="80919470"/>
<proteinExistence type="inferred from homology"/>
<dbReference type="SUPFAM" id="SSF55486">
    <property type="entry name" value="Metalloproteases ('zincins'), catalytic domain"/>
    <property type="match status" value="1"/>
</dbReference>
<keyword evidence="10" id="KW-0809">Transit peptide</keyword>
<evidence type="ECO:0000256" key="13">
    <source>
        <dbReference type="ARBA" id="ARBA00053294"/>
    </source>
</evidence>
<keyword evidence="7 14" id="KW-0479">Metal-binding</keyword>
<accession>A0AA35NCQ9</accession>
<dbReference type="PANTHER" id="PTHR11804:SF79">
    <property type="entry name" value="MITOCHONDRIAL INTERMEDIATE PEPTIDASE"/>
    <property type="match status" value="1"/>
</dbReference>
<dbReference type="Gene3D" id="3.40.390.10">
    <property type="entry name" value="Collagenase (Catalytic Domain)"/>
    <property type="match status" value="1"/>
</dbReference>
<dbReference type="GO" id="GO:0004222">
    <property type="term" value="F:metalloendopeptidase activity"/>
    <property type="evidence" value="ECO:0007669"/>
    <property type="project" value="UniProtKB-EC"/>
</dbReference>
<evidence type="ECO:0000256" key="9">
    <source>
        <dbReference type="ARBA" id="ARBA00022833"/>
    </source>
</evidence>
<dbReference type="GO" id="GO:0005759">
    <property type="term" value="C:mitochondrial matrix"/>
    <property type="evidence" value="ECO:0007669"/>
    <property type="project" value="UniProtKB-SubCell"/>
</dbReference>
<comment type="cofactor">
    <cofactor evidence="14">
        <name>Zn(2+)</name>
        <dbReference type="ChEBI" id="CHEBI:29105"/>
    </cofactor>
    <text evidence="14">Binds 1 zinc ion.</text>
</comment>
<evidence type="ECO:0000256" key="2">
    <source>
        <dbReference type="ARBA" id="ARBA00004305"/>
    </source>
</evidence>
<reference evidence="16" key="1">
    <citation type="submission" date="2022-10" db="EMBL/GenBank/DDBJ databases">
        <authorList>
            <person name="Byrne P K."/>
        </authorList>
    </citation>
    <scope>NUCLEOTIDE SEQUENCE</scope>
    <source>
        <strain evidence="16">IFO1815</strain>
    </source>
</reference>
<dbReference type="Gene3D" id="1.10.1370.10">
    <property type="entry name" value="Neurolysin, domain 3"/>
    <property type="match status" value="1"/>
</dbReference>
<dbReference type="GO" id="GO:0006627">
    <property type="term" value="P:protein processing involved in protein targeting to mitochondrion"/>
    <property type="evidence" value="ECO:0007669"/>
    <property type="project" value="TreeGrafter"/>
</dbReference>
<evidence type="ECO:0000256" key="14">
    <source>
        <dbReference type="RuleBase" id="RU003435"/>
    </source>
</evidence>
<dbReference type="Gene3D" id="1.10.1370.40">
    <property type="match status" value="1"/>
</dbReference>
<dbReference type="InterPro" id="IPR024079">
    <property type="entry name" value="MetalloPept_cat_dom_sf"/>
</dbReference>
<protein>
    <recommendedName>
        <fullName evidence="5">Mitochondrial intermediate peptidase</fullName>
        <ecNumber evidence="4">3.4.24.59</ecNumber>
    </recommendedName>
</protein>
<evidence type="ECO:0000256" key="1">
    <source>
        <dbReference type="ARBA" id="ARBA00000436"/>
    </source>
</evidence>
<evidence type="ECO:0000256" key="8">
    <source>
        <dbReference type="ARBA" id="ARBA00022801"/>
    </source>
</evidence>
<evidence type="ECO:0000256" key="5">
    <source>
        <dbReference type="ARBA" id="ARBA00018046"/>
    </source>
</evidence>
<gene>
    <name evidence="16" type="primary">SMKI11G0850</name>
    <name evidence="16" type="ORF">SMKI_11G0850</name>
</gene>
<dbReference type="FunFam" id="3.40.390.10:FF:000029">
    <property type="entry name" value="Mitochondrial intermediate peptidase 1"/>
    <property type="match status" value="1"/>
</dbReference>
<dbReference type="RefSeq" id="XP_056077757.1">
    <property type="nucleotide sequence ID" value="XM_056223772.1"/>
</dbReference>
<feature type="domain" description="Peptidase M3A/M3B catalytic" evidence="15">
    <location>
        <begin position="287"/>
        <end position="764"/>
    </location>
</feature>
<evidence type="ECO:0000313" key="17">
    <source>
        <dbReference type="Proteomes" id="UP001161438"/>
    </source>
</evidence>
<evidence type="ECO:0000256" key="7">
    <source>
        <dbReference type="ARBA" id="ARBA00022723"/>
    </source>
</evidence>
<dbReference type="PANTHER" id="PTHR11804">
    <property type="entry name" value="PROTEASE M3 THIMET OLIGOPEPTIDASE-RELATED"/>
    <property type="match status" value="1"/>
</dbReference>
<dbReference type="GO" id="GO:0006518">
    <property type="term" value="P:peptide metabolic process"/>
    <property type="evidence" value="ECO:0007669"/>
    <property type="project" value="TreeGrafter"/>
</dbReference>
<dbReference type="EMBL" id="OX365767">
    <property type="protein sequence ID" value="CAI4034637.1"/>
    <property type="molecule type" value="Genomic_DNA"/>
</dbReference>
<sequence length="772" mass="88347">MLRAIPLKGGLNVFVPSLFHRNQLLRFFATAGALSRTSPKSIKKIFDDNSYWRNINSQDVNNSKIAQYLFKKNKTGLFKNPYLTSPDGLRKFSQASLTQAKELLEKMRNDFSEDGKLSYIMNLDRLSDTLCRVIDLCEFIRSTHPEDEFVKAAQDCHEQMFEFMNVLNTDVSLCNMLKSVLNNPEIAPKLSEEELKVGKILLDDFEKSGIYMNPGVREKFIQLSQEISLVGQEFINHIDYPGSNSVKIPCKDLDSSKVSTFLLKQLNKDVKGQNYKVPTFGYAAFALLKSCEIEVVRKKIWTALHSCSDKQIKRLDRLIKLRAVLANLMHKGSYAEYQLEGKMAKNPKDVQDFILTLMNNTIDKTANELKFIADLKAKDLKKPLTTNTDEILKLVRPWDRDYYTGKYIQLNPSNVPSAKEISYYFTLGNVIQGLSDLFQQIYGIRLEPAIADEGETWSPDVRRLNVISEEEGIIGIIYCDLFERNGKTSNPAHFTVCCSRQIYPHETDFSTIQVGENPNGSYFQLPVISLVCNFSPVPIASKKSLCFLQLSEVETLFHEMGHAMHSMLGRTHMQNISGTRCATDFVELPSILMEHFAKDIRVLTRIGKHYETGETIQKGMLQCFMKTTNFLQNCETYSQAKMAMLDQSFHDEKIMSDIDNFNVVDNYQALERHLKVLVDDQSNWCGRFGHLFGYGATYYSYLFDRTIASKIWYTLFDDDPYSRNNGDKFKKHLLKWGGLKDPWKCIADVLECPMLEKGGSDAMEFIAQSHKS</sequence>
<keyword evidence="11 14" id="KW-0482">Metalloprotease</keyword>
<comment type="subcellular location">
    <subcellularLocation>
        <location evidence="2">Mitochondrion matrix</location>
    </subcellularLocation>
</comment>
<dbReference type="Pfam" id="PF01432">
    <property type="entry name" value="Peptidase_M3"/>
    <property type="match status" value="1"/>
</dbReference>
<comment type="function">
    <text evidence="13">Cleaves proteins, imported into the mitochondrion, to their mature size. While most mitochondrial precursor proteins are processed to the mature form in one step by mitochondrial processing peptidase (MPP), the sequential cleavage by MIP of an octapeptide after initial processing by MPP is a required step for a subgroup of nuclear-encoded precursor proteins destined for the matrix or the inner membrane. Cleaves precursor proteins of respiratory components, including subunits of the electron transport chain and tricarboxylic acid cycle enzymes, and components of the mitochondrial genetic machinery, including ribosomal proteins, translation factors, and proteins required for mitochondrial DNA metabolism.</text>
</comment>
<evidence type="ECO:0000256" key="4">
    <source>
        <dbReference type="ARBA" id="ARBA00012441"/>
    </source>
</evidence>
<evidence type="ECO:0000256" key="11">
    <source>
        <dbReference type="ARBA" id="ARBA00023049"/>
    </source>
</evidence>
<evidence type="ECO:0000256" key="10">
    <source>
        <dbReference type="ARBA" id="ARBA00022946"/>
    </source>
</evidence>